<feature type="chain" id="PRO_5008098930" description="Glycoside-hydrolase family GH114 TIM-barrel domain-containing protein" evidence="1">
    <location>
        <begin position="23"/>
        <end position="195"/>
    </location>
</feature>
<dbReference type="PANTHER" id="PTHR35273:SF2">
    <property type="entry name" value="ALPHA-GALACTOSIDASE"/>
    <property type="match status" value="1"/>
</dbReference>
<reference evidence="3 4" key="1">
    <citation type="submission" date="2016-04" db="EMBL/GenBank/DDBJ databases">
        <title>Peptidophaga gingivicola gen. nov., sp. nov., isolated from human subgingival plaque.</title>
        <authorList>
            <person name="Beall C.J."/>
            <person name="Mokrzan E.M."/>
            <person name="Griffen A.L."/>
            <person name="Leys E.J."/>
        </authorList>
    </citation>
    <scope>NUCLEOTIDE SEQUENCE [LARGE SCALE GENOMIC DNA]</scope>
    <source>
        <strain evidence="3 4">BA112</strain>
    </source>
</reference>
<dbReference type="PANTHER" id="PTHR35273">
    <property type="entry name" value="ALPHA-1,4 POLYGALACTOSAMINIDASE, PUTATIVE (AFU_ORTHOLOGUE AFUA_3G07890)-RELATED"/>
    <property type="match status" value="1"/>
</dbReference>
<accession>A0A179B327</accession>
<proteinExistence type="predicted"/>
<dbReference type="Gene3D" id="3.20.20.70">
    <property type="entry name" value="Aldolase class I"/>
    <property type="match status" value="1"/>
</dbReference>
<name>A0A179B327_9ACTO</name>
<gene>
    <name evidence="3" type="ORF">A4H34_10475</name>
</gene>
<sequence>MRLTRYFTLVIAILSTASCALGARLTSIPGSTSGTADTFQDSRIKRPKPGSSFQVEIASYTGNVTAQVVDLDPEDVTSDQVRELRARGAYPVCYVNVGAWEDWRADAKLFPKEVIGKGYPNLPGAHWLNVSKQNEFFHLMESRIKVCADKGFLGVDADNVDSWKRDTGFRITDQEEIRYIEKLSATATTKEWPSR</sequence>
<dbReference type="InterPro" id="IPR017853">
    <property type="entry name" value="GH"/>
</dbReference>
<feature type="signal peptide" evidence="1">
    <location>
        <begin position="1"/>
        <end position="22"/>
    </location>
</feature>
<evidence type="ECO:0000256" key="1">
    <source>
        <dbReference type="SAM" id="SignalP"/>
    </source>
</evidence>
<dbReference type="Pfam" id="PF03537">
    <property type="entry name" value="Glyco_hydro_114"/>
    <property type="match status" value="1"/>
</dbReference>
<dbReference type="InterPro" id="IPR004352">
    <property type="entry name" value="GH114_TIM-barrel"/>
</dbReference>
<dbReference type="AlphaFoldDB" id="A0A179B327"/>
<dbReference type="Proteomes" id="UP000078368">
    <property type="component" value="Unassembled WGS sequence"/>
</dbReference>
<comment type="caution">
    <text evidence="3">The sequence shown here is derived from an EMBL/GenBank/DDBJ whole genome shotgun (WGS) entry which is preliminary data.</text>
</comment>
<dbReference type="SUPFAM" id="SSF51445">
    <property type="entry name" value="(Trans)glycosidases"/>
    <property type="match status" value="1"/>
</dbReference>
<organism evidence="3 4">
    <name type="scientific">Peptidiphaga gingivicola</name>
    <dbReference type="NCBI Taxonomy" id="2741497"/>
    <lineage>
        <taxon>Bacteria</taxon>
        <taxon>Bacillati</taxon>
        <taxon>Actinomycetota</taxon>
        <taxon>Actinomycetes</taxon>
        <taxon>Actinomycetales</taxon>
        <taxon>Actinomycetaceae</taxon>
        <taxon>Peptidiphaga</taxon>
    </lineage>
</organism>
<dbReference type="PROSITE" id="PS51257">
    <property type="entry name" value="PROKAR_LIPOPROTEIN"/>
    <property type="match status" value="1"/>
</dbReference>
<evidence type="ECO:0000313" key="3">
    <source>
        <dbReference type="EMBL" id="OAP85481.1"/>
    </source>
</evidence>
<feature type="domain" description="Glycoside-hydrolase family GH114 TIM-barrel" evidence="2">
    <location>
        <begin position="58"/>
        <end position="189"/>
    </location>
</feature>
<dbReference type="EMBL" id="LVZK01000003">
    <property type="protein sequence ID" value="OAP85481.1"/>
    <property type="molecule type" value="Genomic_DNA"/>
</dbReference>
<evidence type="ECO:0000259" key="2">
    <source>
        <dbReference type="Pfam" id="PF03537"/>
    </source>
</evidence>
<dbReference type="STRING" id="1823756.A4H34_10475"/>
<keyword evidence="1" id="KW-0732">Signal</keyword>
<dbReference type="InterPro" id="IPR013785">
    <property type="entry name" value="Aldolase_TIM"/>
</dbReference>
<keyword evidence="4" id="KW-1185">Reference proteome</keyword>
<protein>
    <recommendedName>
        <fullName evidence="2">Glycoside-hydrolase family GH114 TIM-barrel domain-containing protein</fullName>
    </recommendedName>
</protein>
<evidence type="ECO:0000313" key="4">
    <source>
        <dbReference type="Proteomes" id="UP000078368"/>
    </source>
</evidence>